<evidence type="ECO:0008006" key="3">
    <source>
        <dbReference type="Google" id="ProtNLM"/>
    </source>
</evidence>
<dbReference type="AlphaFoldDB" id="A0A5D4GYM7"/>
<proteinExistence type="predicted"/>
<gene>
    <name evidence="1" type="ORF">FY036_07335</name>
</gene>
<dbReference type="Proteomes" id="UP000323258">
    <property type="component" value="Unassembled WGS sequence"/>
</dbReference>
<sequence>MPSQERTPTMSTMPAMKEFRTETTPEGILHLIFDMPGRSMNVFSNAAIHEIDAFATWLKTSTVRGVVIRSGKTSAFCAGADLGELGEAYDMIVAARPAERKRIARDHFAPIGRAFRKLETAGKPVAAAIDGLALGGGCEFAMGCHYRVLTDTPRTALGLPESLVGLLPGGGGTQRMPRLVGLERSLPILLEGARLSPQEALEAGAADEVVAAGGEVATAERWVLGATVPAQPWDRPDWHAPDVQAVSEALGQTRARILAETGGHYPAPLAILDCIEQGLPAAIDDALGSEIDIFADLIKRPEPRNMIRSLFIGRQDYDKRRKADALPGALASFVADVRAAVESADAGLGDMRPEALRFAGFTAEGSYPADPAEIAGREVPWFEKPGSPMEEAALKIVAATAGVARAYGSAFAESERALADFAAVTQAGFPSYLGGPFAVLEQ</sequence>
<dbReference type="GO" id="GO:0016509">
    <property type="term" value="F:long-chain (3S)-3-hydroxyacyl-CoA dehydrogenase (NAD+) activity"/>
    <property type="evidence" value="ECO:0007669"/>
    <property type="project" value="TreeGrafter"/>
</dbReference>
<evidence type="ECO:0000313" key="1">
    <source>
        <dbReference type="EMBL" id="TYR33397.1"/>
    </source>
</evidence>
<reference evidence="1 2" key="1">
    <citation type="submission" date="2019-08" db="EMBL/GenBank/DDBJ databases">
        <authorList>
            <person name="Seo Y.L."/>
        </authorList>
    </citation>
    <scope>NUCLEOTIDE SEQUENCE [LARGE SCALE GENOMIC DNA]</scope>
    <source>
        <strain evidence="1 2">MaA-C15</strain>
    </source>
</reference>
<dbReference type="PANTHER" id="PTHR43612:SF3">
    <property type="entry name" value="TRIFUNCTIONAL ENZYME SUBUNIT ALPHA, MITOCHONDRIAL"/>
    <property type="match status" value="1"/>
</dbReference>
<comment type="caution">
    <text evidence="1">The sequence shown here is derived from an EMBL/GenBank/DDBJ whole genome shotgun (WGS) entry which is preliminary data.</text>
</comment>
<dbReference type="Pfam" id="PF00378">
    <property type="entry name" value="ECH_1"/>
    <property type="match status" value="1"/>
</dbReference>
<dbReference type="EMBL" id="VSZS01000059">
    <property type="protein sequence ID" value="TYR33397.1"/>
    <property type="molecule type" value="Genomic_DNA"/>
</dbReference>
<reference evidence="1 2" key="2">
    <citation type="submission" date="2019-09" db="EMBL/GenBank/DDBJ databases">
        <title>Mesorhizobium sp. MaA-C15 isolated from Microcystis aeruginosa.</title>
        <authorList>
            <person name="Jeong S.E."/>
            <person name="Jin H.M."/>
            <person name="Jeon C.O."/>
        </authorList>
    </citation>
    <scope>NUCLEOTIDE SEQUENCE [LARGE SCALE GENOMIC DNA]</scope>
    <source>
        <strain evidence="1 2">MaA-C15</strain>
    </source>
</reference>
<dbReference type="InterPro" id="IPR029045">
    <property type="entry name" value="ClpP/crotonase-like_dom_sf"/>
</dbReference>
<organism evidence="1 2">
    <name type="scientific">Neoaquamicrobium microcysteis</name>
    <dbReference type="NCBI Taxonomy" id="2682781"/>
    <lineage>
        <taxon>Bacteria</taxon>
        <taxon>Pseudomonadati</taxon>
        <taxon>Pseudomonadota</taxon>
        <taxon>Alphaproteobacteria</taxon>
        <taxon>Hyphomicrobiales</taxon>
        <taxon>Phyllobacteriaceae</taxon>
        <taxon>Neoaquamicrobium</taxon>
    </lineage>
</organism>
<dbReference type="InterPro" id="IPR001753">
    <property type="entry name" value="Enoyl-CoA_hydra/iso"/>
</dbReference>
<name>A0A5D4GYM7_9HYPH</name>
<dbReference type="GO" id="GO:0006635">
    <property type="term" value="P:fatty acid beta-oxidation"/>
    <property type="evidence" value="ECO:0007669"/>
    <property type="project" value="TreeGrafter"/>
</dbReference>
<dbReference type="CDD" id="cd06558">
    <property type="entry name" value="crotonase-like"/>
    <property type="match status" value="1"/>
</dbReference>
<evidence type="ECO:0000313" key="2">
    <source>
        <dbReference type="Proteomes" id="UP000323258"/>
    </source>
</evidence>
<dbReference type="GO" id="GO:0004300">
    <property type="term" value="F:enoyl-CoA hydratase activity"/>
    <property type="evidence" value="ECO:0007669"/>
    <property type="project" value="TreeGrafter"/>
</dbReference>
<protein>
    <recommendedName>
        <fullName evidence="3">Enoyl-CoA hydratase/isomerase family protein</fullName>
    </recommendedName>
</protein>
<dbReference type="PANTHER" id="PTHR43612">
    <property type="entry name" value="TRIFUNCTIONAL ENZYME SUBUNIT ALPHA"/>
    <property type="match status" value="1"/>
</dbReference>
<accession>A0A5D4GYM7</accession>
<dbReference type="InterPro" id="IPR050136">
    <property type="entry name" value="FA_oxidation_alpha_subunit"/>
</dbReference>
<keyword evidence="2" id="KW-1185">Reference proteome</keyword>
<dbReference type="SUPFAM" id="SSF52096">
    <property type="entry name" value="ClpP/crotonase"/>
    <property type="match status" value="1"/>
</dbReference>
<dbReference type="Gene3D" id="3.90.226.10">
    <property type="entry name" value="2-enoyl-CoA Hydratase, Chain A, domain 1"/>
    <property type="match status" value="1"/>
</dbReference>